<evidence type="ECO:0000256" key="1">
    <source>
        <dbReference type="ARBA" id="ARBA00004370"/>
    </source>
</evidence>
<keyword evidence="2" id="KW-0812">Transmembrane</keyword>
<keyword evidence="4" id="KW-1133">Transmembrane helix</keyword>
<dbReference type="InterPro" id="IPR029787">
    <property type="entry name" value="Nucleotide_cyclase"/>
</dbReference>
<dbReference type="Gene3D" id="3.30.70.1230">
    <property type="entry name" value="Nucleotide cyclase"/>
    <property type="match status" value="1"/>
</dbReference>
<dbReference type="PANTHER" id="PTHR11920">
    <property type="entry name" value="GUANYLYL CYCLASE"/>
    <property type="match status" value="1"/>
</dbReference>
<evidence type="ECO:0000313" key="10">
    <source>
        <dbReference type="Proteomes" id="UP001500469"/>
    </source>
</evidence>
<evidence type="ECO:0000256" key="4">
    <source>
        <dbReference type="ARBA" id="ARBA00022989"/>
    </source>
</evidence>
<evidence type="ECO:0000256" key="5">
    <source>
        <dbReference type="ARBA" id="ARBA00023136"/>
    </source>
</evidence>
<keyword evidence="5" id="KW-0472">Membrane</keyword>
<feature type="domain" description="Guanylate cyclase" evidence="8">
    <location>
        <begin position="287"/>
        <end position="417"/>
    </location>
</feature>
<protein>
    <recommendedName>
        <fullName evidence="8">Guanylate cyclase domain-containing protein</fullName>
    </recommendedName>
</protein>
<gene>
    <name evidence="9" type="ORF">GCM10009119_02150</name>
</gene>
<keyword evidence="6" id="KW-0456">Lyase</keyword>
<keyword evidence="7" id="KW-0175">Coiled coil</keyword>
<accession>A0ABP3YC59</accession>
<keyword evidence="10" id="KW-1185">Reference proteome</keyword>
<reference evidence="10" key="1">
    <citation type="journal article" date="2019" name="Int. J. Syst. Evol. Microbiol.">
        <title>The Global Catalogue of Microorganisms (GCM) 10K type strain sequencing project: providing services to taxonomists for standard genome sequencing and annotation.</title>
        <authorList>
            <consortium name="The Broad Institute Genomics Platform"/>
            <consortium name="The Broad Institute Genome Sequencing Center for Infectious Disease"/>
            <person name="Wu L."/>
            <person name="Ma J."/>
        </authorList>
    </citation>
    <scope>NUCLEOTIDE SEQUENCE [LARGE SCALE GENOMIC DNA]</scope>
    <source>
        <strain evidence="10">JCM 16112</strain>
    </source>
</reference>
<dbReference type="InterPro" id="IPR050401">
    <property type="entry name" value="Cyclic_nucleotide_synthase"/>
</dbReference>
<evidence type="ECO:0000256" key="3">
    <source>
        <dbReference type="ARBA" id="ARBA00022741"/>
    </source>
</evidence>
<dbReference type="Pfam" id="PF00211">
    <property type="entry name" value="Guanylate_cyc"/>
    <property type="match status" value="1"/>
</dbReference>
<dbReference type="InterPro" id="IPR001054">
    <property type="entry name" value="A/G_cyclase"/>
</dbReference>
<keyword evidence="3" id="KW-0547">Nucleotide-binding</keyword>
<evidence type="ECO:0000313" key="9">
    <source>
        <dbReference type="EMBL" id="GAA0877247.1"/>
    </source>
</evidence>
<dbReference type="Proteomes" id="UP001500469">
    <property type="component" value="Unassembled WGS sequence"/>
</dbReference>
<evidence type="ECO:0000256" key="7">
    <source>
        <dbReference type="SAM" id="Coils"/>
    </source>
</evidence>
<dbReference type="SMART" id="SM00044">
    <property type="entry name" value="CYCc"/>
    <property type="match status" value="1"/>
</dbReference>
<proteinExistence type="predicted"/>
<dbReference type="Gene3D" id="6.10.250.780">
    <property type="match status" value="1"/>
</dbReference>
<feature type="coiled-coil region" evidence="7">
    <location>
        <begin position="210"/>
        <end position="237"/>
    </location>
</feature>
<evidence type="ECO:0000256" key="2">
    <source>
        <dbReference type="ARBA" id="ARBA00022692"/>
    </source>
</evidence>
<name>A0ABP3YC59_9BACT</name>
<organism evidence="9 10">
    <name type="scientific">Algoriphagus jejuensis</name>
    <dbReference type="NCBI Taxonomy" id="419934"/>
    <lineage>
        <taxon>Bacteria</taxon>
        <taxon>Pseudomonadati</taxon>
        <taxon>Bacteroidota</taxon>
        <taxon>Cytophagia</taxon>
        <taxon>Cytophagales</taxon>
        <taxon>Cyclobacteriaceae</taxon>
        <taxon>Algoriphagus</taxon>
    </lineage>
</organism>
<comment type="subcellular location">
    <subcellularLocation>
        <location evidence="1">Membrane</location>
    </subcellularLocation>
</comment>
<dbReference type="PANTHER" id="PTHR11920:SF335">
    <property type="entry name" value="GUANYLATE CYCLASE"/>
    <property type="match status" value="1"/>
</dbReference>
<dbReference type="CDD" id="cd07302">
    <property type="entry name" value="CHD"/>
    <property type="match status" value="1"/>
</dbReference>
<sequence length="467" mass="52722">MSDSEKDIELADLRRQVEFYKQLSDEVAGQNIRSDATMSLLKRKLLQKENGFTILSALHDVFGQQIYEKDFFLNILELINITLKMDKTLVVQRVDPTNALFAHQYSLGYSREEQQLLDASPIALAEPDGELTKPFLQNQSTPPQPISTSIKDSLLLNFFIAIPIRVQGSIESWLISGRDKEAWPFYPPLDEGDMDTLIAIGGFLEAGLANARLYASLEQANRELETYNHELELRVAARTKDLRVRNMELSKEKKRSEDLLLNILPKDTADELKKNGFAKAKLQSNATVMFTDFVNFTKFSSQISSEELVAELDHCFRQFDSITTKYGLEKIKTIGDAHMSACGVTGEVGTAADVIRAGLEMRDFIEEYRKEKPEHLREYFRIRVGINSGSVVAGVVGLKKFSFDIWGDTVNTADRIQTGSVAGKVNVSHSTFLQCKDYFDFEPRGKIAAKNKGEILMYFVEPKTPKD</sequence>
<evidence type="ECO:0000259" key="8">
    <source>
        <dbReference type="PROSITE" id="PS50125"/>
    </source>
</evidence>
<dbReference type="PROSITE" id="PS50125">
    <property type="entry name" value="GUANYLATE_CYCLASE_2"/>
    <property type="match status" value="1"/>
</dbReference>
<dbReference type="RefSeq" id="WP_343847948.1">
    <property type="nucleotide sequence ID" value="NZ_BAAAFI010000002.1"/>
</dbReference>
<dbReference type="SUPFAM" id="SSF55073">
    <property type="entry name" value="Nucleotide cyclase"/>
    <property type="match status" value="1"/>
</dbReference>
<dbReference type="EMBL" id="BAAAFI010000002">
    <property type="protein sequence ID" value="GAA0877247.1"/>
    <property type="molecule type" value="Genomic_DNA"/>
</dbReference>
<comment type="caution">
    <text evidence="9">The sequence shown here is derived from an EMBL/GenBank/DDBJ whole genome shotgun (WGS) entry which is preliminary data.</text>
</comment>
<evidence type="ECO:0000256" key="6">
    <source>
        <dbReference type="ARBA" id="ARBA00023239"/>
    </source>
</evidence>